<evidence type="ECO:0000256" key="3">
    <source>
        <dbReference type="SAM" id="MobiDB-lite"/>
    </source>
</evidence>
<comment type="caution">
    <text evidence="4">The sequence shown here is derived from an EMBL/GenBank/DDBJ whole genome shotgun (WGS) entry which is preliminary data.</text>
</comment>
<dbReference type="Proteomes" id="UP001451303">
    <property type="component" value="Unassembled WGS sequence"/>
</dbReference>
<reference evidence="4 5" key="1">
    <citation type="submission" date="2023-09" db="EMBL/GenBank/DDBJ databases">
        <title>Multi-omics analysis of a traditional fermented food reveals byproduct-associated fungal strains for waste-to-food upcycling.</title>
        <authorList>
            <consortium name="Lawrence Berkeley National Laboratory"/>
            <person name="Rekdal V.M."/>
            <person name="Villalobos-Escobedo J.M."/>
            <person name="Rodriguez-Valeron N."/>
            <person name="Garcia M.O."/>
            <person name="Vasquez D.P."/>
            <person name="Damayanti I."/>
            <person name="Sorensen P.M."/>
            <person name="Baidoo E.E."/>
            <person name="De Carvalho A.C."/>
            <person name="Riley R."/>
            <person name="Lipzen A."/>
            <person name="He G."/>
            <person name="Yan M."/>
            <person name="Haridas S."/>
            <person name="Daum C."/>
            <person name="Yoshinaga Y."/>
            <person name="Ng V."/>
            <person name="Grigoriev I.V."/>
            <person name="Munk R."/>
            <person name="Nuraida L."/>
            <person name="Wijaya C.H."/>
            <person name="Morales P.-C."/>
            <person name="Keasling J.D."/>
        </authorList>
    </citation>
    <scope>NUCLEOTIDE SEQUENCE [LARGE SCALE GENOMIC DNA]</scope>
    <source>
        <strain evidence="4 5">FGSC 2613</strain>
    </source>
</reference>
<feature type="compositionally biased region" description="Basic residues" evidence="3">
    <location>
        <begin position="540"/>
        <end position="552"/>
    </location>
</feature>
<evidence type="ECO:0000256" key="1">
    <source>
        <dbReference type="ARBA" id="ARBA00022801"/>
    </source>
</evidence>
<evidence type="ECO:0000313" key="5">
    <source>
        <dbReference type="Proteomes" id="UP001451303"/>
    </source>
</evidence>
<accession>A0ABR3DS45</accession>
<sequence>MVSGGTLMCPISVVAYIHVSSTTHFAYQCAPLSELHVGMILNRYWCLARSHLRVQVAKDWDQEGQMEKRVTDLQKALVWAPFLTESFTGRLPGIFTTETRHRLYAIFNFVPLYGSQVFRVFNKVPKAAPNVTQPVHSRAGLPVAWRHCQPTGCRPIEHPDCNQPSDSRNSRTTHRGLCKEVTRQIFAHYWWAETRPSESPKSLRANRFVVPDLHPDQFYKPHSSTDEADACHRGKGPAGVYGAEVSDCDSPFALINATFDWIAANIKDDIDFVIWTGDTARHDSDEGVPRNADQVLGTNRWIADKMAELFSDSTGRHLEIPIVPTLGNNDILPHNILLPGPNPWLQHYTHIWRRFVPEAQRHSFQFGGWFYVEVIPNKLAIFSLNTLYFFDRNAGTDGCASPSEPGYKQMEWLRIQLQIMRERGMKAILMGHVPPARTDSKKLWDENCWQKYSLWLRQYRDVVVSGVFGHMNIDHFFIHDERDINVGQLAGLADISIDIREAMDDELSVTGAADYLQELRQNWAKLQPPPTDSKNSGQMKKGKKGRKGKKKKPDVWGERYSLSLVSPSIVPNYYPALRIVEYNISGLEDTPVWRDAAKDAMSIEFEQNDRQKHLDLKRRHSSHMEDDDEIDAQKKKGKKHKGGDSKPKKPDFLVPHPPAKSSPPGPAYSPQPLTLTGYTQYFANLTHINNITTEASSALLDHDEEEETWVDWLLRWRKGRHGNRKPIHPKPDPREFQFEVEYSTFNDKLYKLRDLTVKNYVELAYRISKQPKKGKAKSLDDVSYEPAAEEEEEEEEEEDLFEEVEETDEEEGQEDDDLSDGEEVDDDSDEDELETETFKKHDKKKHKKKKGKKRQNKVWMHFLTHAFVSTVEKEDMKKFT</sequence>
<name>A0ABR3DS45_NEUIN</name>
<feature type="compositionally biased region" description="Basic residues" evidence="3">
    <location>
        <begin position="840"/>
        <end position="856"/>
    </location>
</feature>
<dbReference type="PANTHER" id="PTHR10340:SF55">
    <property type="entry name" value="ENDOPOLYPHOSPHATASE"/>
    <property type="match status" value="1"/>
</dbReference>
<feature type="region of interest" description="Disordered" evidence="3">
    <location>
        <begin position="525"/>
        <end position="554"/>
    </location>
</feature>
<keyword evidence="1" id="KW-0378">Hydrolase</keyword>
<dbReference type="EMBL" id="JAVLET010000001">
    <property type="protein sequence ID" value="KAL0475485.1"/>
    <property type="molecule type" value="Genomic_DNA"/>
</dbReference>
<feature type="region of interest" description="Disordered" evidence="3">
    <location>
        <begin position="605"/>
        <end position="672"/>
    </location>
</feature>
<dbReference type="InterPro" id="IPR029052">
    <property type="entry name" value="Metallo-depent_PP-like"/>
</dbReference>
<keyword evidence="5" id="KW-1185">Reference proteome</keyword>
<dbReference type="SUPFAM" id="SSF56300">
    <property type="entry name" value="Metallo-dependent phosphatases"/>
    <property type="match status" value="1"/>
</dbReference>
<gene>
    <name evidence="4" type="ORF">QR685DRAFT_578297</name>
</gene>
<protein>
    <recommendedName>
        <fullName evidence="6">Endopolyphosphatase</fullName>
    </recommendedName>
</protein>
<dbReference type="PANTHER" id="PTHR10340">
    <property type="entry name" value="SPHINGOMYELIN PHOSPHODIESTERASE"/>
    <property type="match status" value="1"/>
</dbReference>
<organism evidence="4 5">
    <name type="scientific">Neurospora intermedia</name>
    <dbReference type="NCBI Taxonomy" id="5142"/>
    <lineage>
        <taxon>Eukaryota</taxon>
        <taxon>Fungi</taxon>
        <taxon>Dikarya</taxon>
        <taxon>Ascomycota</taxon>
        <taxon>Pezizomycotina</taxon>
        <taxon>Sordariomycetes</taxon>
        <taxon>Sordariomycetidae</taxon>
        <taxon>Sordariales</taxon>
        <taxon>Sordariaceae</taxon>
        <taxon>Neurospora</taxon>
    </lineage>
</organism>
<proteinExistence type="predicted"/>
<evidence type="ECO:0008006" key="6">
    <source>
        <dbReference type="Google" id="ProtNLM"/>
    </source>
</evidence>
<feature type="region of interest" description="Disordered" evidence="3">
    <location>
        <begin position="775"/>
        <end position="856"/>
    </location>
</feature>
<dbReference type="Gene3D" id="3.60.21.10">
    <property type="match status" value="1"/>
</dbReference>
<feature type="compositionally biased region" description="Pro residues" evidence="3">
    <location>
        <begin position="655"/>
        <end position="669"/>
    </location>
</feature>
<feature type="compositionally biased region" description="Basic and acidic residues" evidence="3">
    <location>
        <begin position="642"/>
        <end position="651"/>
    </location>
</feature>
<evidence type="ECO:0000256" key="2">
    <source>
        <dbReference type="ARBA" id="ARBA00023180"/>
    </source>
</evidence>
<evidence type="ECO:0000313" key="4">
    <source>
        <dbReference type="EMBL" id="KAL0475485.1"/>
    </source>
</evidence>
<keyword evidence="2" id="KW-0325">Glycoprotein</keyword>
<feature type="compositionally biased region" description="Acidic residues" evidence="3">
    <location>
        <begin position="787"/>
        <end position="835"/>
    </location>
</feature>